<evidence type="ECO:0000313" key="3">
    <source>
        <dbReference type="EMBL" id="NNH23010.1"/>
    </source>
</evidence>
<dbReference type="EMBL" id="JABEMA010000089">
    <property type="protein sequence ID" value="NNH23010.1"/>
    <property type="molecule type" value="Genomic_DNA"/>
</dbReference>
<feature type="transmembrane region" description="Helical" evidence="2">
    <location>
        <begin position="49"/>
        <end position="70"/>
    </location>
</feature>
<dbReference type="GO" id="GO:0005886">
    <property type="term" value="C:plasma membrane"/>
    <property type="evidence" value="ECO:0007669"/>
    <property type="project" value="UniProtKB-SubCell"/>
</dbReference>
<feature type="transmembrane region" description="Helical" evidence="2">
    <location>
        <begin position="150"/>
        <end position="175"/>
    </location>
</feature>
<evidence type="ECO:0000256" key="1">
    <source>
        <dbReference type="SAM" id="MobiDB-lite"/>
    </source>
</evidence>
<accession>A0A849BIK6</accession>
<organism evidence="3 4">
    <name type="scientific">Pseudokineococcus marinus</name>
    <dbReference type="NCBI Taxonomy" id="351215"/>
    <lineage>
        <taxon>Bacteria</taxon>
        <taxon>Bacillati</taxon>
        <taxon>Actinomycetota</taxon>
        <taxon>Actinomycetes</taxon>
        <taxon>Kineosporiales</taxon>
        <taxon>Kineosporiaceae</taxon>
        <taxon>Pseudokineococcus</taxon>
    </lineage>
</organism>
<protein>
    <submittedName>
        <fullName evidence="3">ABC transporter permease subunit</fullName>
    </submittedName>
</protein>
<dbReference type="PANTHER" id="PTHR37305">
    <property type="entry name" value="INTEGRAL MEMBRANE PROTEIN-RELATED"/>
    <property type="match status" value="1"/>
</dbReference>
<name>A0A849BIK6_9ACTN</name>
<keyword evidence="4" id="KW-1185">Reference proteome</keyword>
<dbReference type="PANTHER" id="PTHR37305:SF1">
    <property type="entry name" value="MEMBRANE PROTEIN"/>
    <property type="match status" value="1"/>
</dbReference>
<comment type="caution">
    <text evidence="3">The sequence shown here is derived from an EMBL/GenBank/DDBJ whole genome shotgun (WGS) entry which is preliminary data.</text>
</comment>
<dbReference type="AlphaFoldDB" id="A0A849BIK6"/>
<dbReference type="Proteomes" id="UP000555552">
    <property type="component" value="Unassembled WGS sequence"/>
</dbReference>
<proteinExistence type="predicted"/>
<feature type="transmembrane region" description="Helical" evidence="2">
    <location>
        <begin position="220"/>
        <end position="243"/>
    </location>
</feature>
<keyword evidence="2" id="KW-1133">Transmembrane helix</keyword>
<feature type="region of interest" description="Disordered" evidence="1">
    <location>
        <begin position="1"/>
        <end position="30"/>
    </location>
</feature>
<feature type="transmembrane region" description="Helical" evidence="2">
    <location>
        <begin position="187"/>
        <end position="213"/>
    </location>
</feature>
<dbReference type="GO" id="GO:0140359">
    <property type="term" value="F:ABC-type transporter activity"/>
    <property type="evidence" value="ECO:0007669"/>
    <property type="project" value="InterPro"/>
</dbReference>
<dbReference type="RefSeq" id="WP_171202840.1">
    <property type="nucleotide sequence ID" value="NZ_BAAANP010000019.1"/>
</dbReference>
<feature type="transmembrane region" description="Helical" evidence="2">
    <location>
        <begin position="263"/>
        <end position="290"/>
    </location>
</feature>
<sequence length="295" mass="29100">MSSTSTVGGGPRGSRRGVAGSQSTGSGGASLPRVVGGEWTKVATLRSTWVLVLVVLVLGIGVATLSGWGVSQALEAAETSGQVPPGGPPGGFQTGPTGQLVPVLSSTSLAALLLGVLGGLVVTSEYATGTITATLTAVPRRWPALVAKALVVVVLAGVVALVVSFAALLLGASFFPEDVRVGLGDDGVLGAVLGNAAGMVSVALLGLGVGTLLRSTAGTITLLVALVFVAPPLLPVFGVDWLTTASEHTPLSASLSFAQLDGSAPYGTTAAVLVLVGWAVVPLAAGLVLLQRRDA</sequence>
<keyword evidence="2" id="KW-0812">Transmembrane</keyword>
<dbReference type="Pfam" id="PF12679">
    <property type="entry name" value="ABC2_membrane_2"/>
    <property type="match status" value="1"/>
</dbReference>
<evidence type="ECO:0000256" key="2">
    <source>
        <dbReference type="SAM" id="Phobius"/>
    </source>
</evidence>
<reference evidence="3 4" key="1">
    <citation type="submission" date="2020-05" db="EMBL/GenBank/DDBJ databases">
        <title>MicrobeNet Type strains.</title>
        <authorList>
            <person name="Nicholson A.C."/>
        </authorList>
    </citation>
    <scope>NUCLEOTIDE SEQUENCE [LARGE SCALE GENOMIC DNA]</scope>
    <source>
        <strain evidence="3 4">JCM 14547</strain>
    </source>
</reference>
<feature type="transmembrane region" description="Helical" evidence="2">
    <location>
        <begin position="109"/>
        <end position="138"/>
    </location>
</feature>
<gene>
    <name evidence="3" type="ORF">HLB09_07885</name>
</gene>
<keyword evidence="2" id="KW-0472">Membrane</keyword>
<evidence type="ECO:0000313" key="4">
    <source>
        <dbReference type="Proteomes" id="UP000555552"/>
    </source>
</evidence>